<dbReference type="GeneTree" id="ENSGT00390000018606"/>
<evidence type="ECO:0000313" key="4">
    <source>
        <dbReference type="Ensembl" id="ENSOCUP00000016131.3"/>
    </source>
</evidence>
<evidence type="ECO:0000256" key="1">
    <source>
        <dbReference type="ARBA" id="ARBA00022574"/>
    </source>
</evidence>
<dbReference type="SMART" id="SM00320">
    <property type="entry name" value="WD40"/>
    <property type="match status" value="6"/>
</dbReference>
<dbReference type="Ensembl" id="ENSOCUT00000023243.3">
    <property type="protein sequence ID" value="ENSOCUP00000016131.3"/>
    <property type="gene ID" value="ENSOCUG00000026037.3"/>
</dbReference>
<dbReference type="OrthoDB" id="7668193at2759"/>
<reference evidence="4" key="3">
    <citation type="submission" date="2025-09" db="UniProtKB">
        <authorList>
            <consortium name="Ensembl"/>
        </authorList>
    </citation>
    <scope>IDENTIFICATION</scope>
    <source>
        <strain evidence="4">Thorbecke</strain>
    </source>
</reference>
<dbReference type="HOGENOM" id="CLU_539630_0_0_1"/>
<dbReference type="eggNOG" id="KOG0322">
    <property type="taxonomic scope" value="Eukaryota"/>
</dbReference>
<protein>
    <submittedName>
        <fullName evidence="4">G protein subunit beta 1 like</fullName>
    </submittedName>
</protein>
<dbReference type="Bgee" id="ENSOCUG00000026037">
    <property type="expression patterns" value="Expressed in uterus and 19 other cell types or tissues"/>
</dbReference>
<dbReference type="AlphaFoldDB" id="G1TGT0"/>
<accession>G1TGT0</accession>
<dbReference type="STRING" id="9986.ENSOCUP00000016131"/>
<dbReference type="GO" id="GO:0005634">
    <property type="term" value="C:nucleus"/>
    <property type="evidence" value="ECO:0007669"/>
    <property type="project" value="Ensembl"/>
</dbReference>
<dbReference type="PANTHER" id="PTHR19854">
    <property type="entry name" value="TRANSDUCIN BETA-LIKE 3"/>
    <property type="match status" value="1"/>
</dbReference>
<keyword evidence="1 3" id="KW-0853">WD repeat</keyword>
<keyword evidence="2" id="KW-0677">Repeat</keyword>
<dbReference type="InterPro" id="IPR001680">
    <property type="entry name" value="WD40_rpt"/>
</dbReference>
<feature type="repeat" description="WD" evidence="3">
    <location>
        <begin position="292"/>
        <end position="328"/>
    </location>
</feature>
<gene>
    <name evidence="4" type="primary">GNB1L</name>
</gene>
<organism evidence="4 5">
    <name type="scientific">Oryctolagus cuniculus</name>
    <name type="common">Rabbit</name>
    <dbReference type="NCBI Taxonomy" id="9986"/>
    <lineage>
        <taxon>Eukaryota</taxon>
        <taxon>Metazoa</taxon>
        <taxon>Chordata</taxon>
        <taxon>Craniata</taxon>
        <taxon>Vertebrata</taxon>
        <taxon>Euteleostomi</taxon>
        <taxon>Mammalia</taxon>
        <taxon>Eutheria</taxon>
        <taxon>Euarchontoglires</taxon>
        <taxon>Glires</taxon>
        <taxon>Lagomorpha</taxon>
        <taxon>Leporidae</taxon>
        <taxon>Oryctolagus</taxon>
    </lineage>
</organism>
<reference evidence="4" key="2">
    <citation type="submission" date="2025-08" db="UniProtKB">
        <authorList>
            <consortium name="Ensembl"/>
        </authorList>
    </citation>
    <scope>IDENTIFICATION</scope>
    <source>
        <strain evidence="4">Thorbecke</strain>
    </source>
</reference>
<feature type="repeat" description="WD" evidence="3">
    <location>
        <begin position="205"/>
        <end position="246"/>
    </location>
</feature>
<dbReference type="PROSITE" id="PS50082">
    <property type="entry name" value="WD_REPEATS_2"/>
    <property type="match status" value="2"/>
</dbReference>
<keyword evidence="5" id="KW-1185">Reference proteome</keyword>
<evidence type="ECO:0000256" key="3">
    <source>
        <dbReference type="PROSITE-ProRule" id="PRU00221"/>
    </source>
</evidence>
<dbReference type="SMR" id="G1TGT0"/>
<dbReference type="InterPro" id="IPR036322">
    <property type="entry name" value="WD40_repeat_dom_sf"/>
</dbReference>
<dbReference type="Gene3D" id="2.130.10.10">
    <property type="entry name" value="YVTN repeat-like/Quinoprotein amine dehydrogenase"/>
    <property type="match status" value="2"/>
</dbReference>
<dbReference type="GO" id="GO:0000077">
    <property type="term" value="P:DNA damage checkpoint signaling"/>
    <property type="evidence" value="ECO:0007669"/>
    <property type="project" value="Ensembl"/>
</dbReference>
<dbReference type="Pfam" id="PF00400">
    <property type="entry name" value="WD40"/>
    <property type="match status" value="2"/>
</dbReference>
<dbReference type="GO" id="GO:0005737">
    <property type="term" value="C:cytoplasm"/>
    <property type="evidence" value="ECO:0007669"/>
    <property type="project" value="Ensembl"/>
</dbReference>
<proteinExistence type="predicted"/>
<dbReference type="PANTHER" id="PTHR19854:SF1">
    <property type="entry name" value="GUANINE NUCLEOTIDE-BINDING PROTEIN SUBUNIT BETA-LIKE PROTEIN 1"/>
    <property type="match status" value="1"/>
</dbReference>
<dbReference type="PaxDb" id="9986-ENSOCUP00000016131"/>
<evidence type="ECO:0000313" key="5">
    <source>
        <dbReference type="Proteomes" id="UP000001811"/>
    </source>
</evidence>
<reference evidence="4 5" key="1">
    <citation type="journal article" date="2011" name="Nature">
        <title>A high-resolution map of human evolutionary constraint using 29 mammals.</title>
        <authorList>
            <person name="Lindblad-Toh K."/>
            <person name="Garber M."/>
            <person name="Zuk O."/>
            <person name="Lin M.F."/>
            <person name="Parker B.J."/>
            <person name="Washietl S."/>
            <person name="Kheradpour P."/>
            <person name="Ernst J."/>
            <person name="Jordan G."/>
            <person name="Mauceli E."/>
            <person name="Ward L.D."/>
            <person name="Lowe C.B."/>
            <person name="Holloway A.K."/>
            <person name="Clamp M."/>
            <person name="Gnerre S."/>
            <person name="Alfoldi J."/>
            <person name="Beal K."/>
            <person name="Chang J."/>
            <person name="Clawson H."/>
            <person name="Cuff J."/>
            <person name="Di Palma F."/>
            <person name="Fitzgerald S."/>
            <person name="Flicek P."/>
            <person name="Guttman M."/>
            <person name="Hubisz M.J."/>
            <person name="Jaffe D.B."/>
            <person name="Jungreis I."/>
            <person name="Kent W.J."/>
            <person name="Kostka D."/>
            <person name="Lara M."/>
            <person name="Martins A.L."/>
            <person name="Massingham T."/>
            <person name="Moltke I."/>
            <person name="Raney B.J."/>
            <person name="Rasmussen M.D."/>
            <person name="Robinson J."/>
            <person name="Stark A."/>
            <person name="Vilella A.J."/>
            <person name="Wen J."/>
            <person name="Xie X."/>
            <person name="Zody M.C."/>
            <person name="Baldwin J."/>
            <person name="Bloom T."/>
            <person name="Chin C.W."/>
            <person name="Heiman D."/>
            <person name="Nicol R."/>
            <person name="Nusbaum C."/>
            <person name="Young S."/>
            <person name="Wilkinson J."/>
            <person name="Worley K.C."/>
            <person name="Kovar C.L."/>
            <person name="Muzny D.M."/>
            <person name="Gibbs R.A."/>
            <person name="Cree A."/>
            <person name="Dihn H.H."/>
            <person name="Fowler G."/>
            <person name="Jhangiani S."/>
            <person name="Joshi V."/>
            <person name="Lee S."/>
            <person name="Lewis L.R."/>
            <person name="Nazareth L.V."/>
            <person name="Okwuonu G."/>
            <person name="Santibanez J."/>
            <person name="Warren W.C."/>
            <person name="Mardis E.R."/>
            <person name="Weinstock G.M."/>
            <person name="Wilson R.K."/>
            <person name="Delehaunty K."/>
            <person name="Dooling D."/>
            <person name="Fronik C."/>
            <person name="Fulton L."/>
            <person name="Fulton B."/>
            <person name="Graves T."/>
            <person name="Minx P."/>
            <person name="Sodergren E."/>
            <person name="Birney E."/>
            <person name="Margulies E.H."/>
            <person name="Herrero J."/>
            <person name="Green E.D."/>
            <person name="Haussler D."/>
            <person name="Siepel A."/>
            <person name="Goldman N."/>
            <person name="Pollard K.S."/>
            <person name="Pedersen J.S."/>
            <person name="Lander E.S."/>
            <person name="Kellis M."/>
        </authorList>
    </citation>
    <scope>NUCLEOTIDE SEQUENCE [LARGE SCALE GENOMIC DNA]</scope>
    <source>
        <strain evidence="5">Thorbecke</strain>
    </source>
</reference>
<dbReference type="InterPro" id="IPR015943">
    <property type="entry name" value="WD40/YVTN_repeat-like_dom_sf"/>
</dbReference>
<dbReference type="SUPFAM" id="SSF50978">
    <property type="entry name" value="WD40 repeat-like"/>
    <property type="match status" value="1"/>
</dbReference>
<dbReference type="FunCoup" id="G1TGT0">
    <property type="interactions" value="758"/>
</dbReference>
<dbReference type="InParanoid" id="G1TGT0"/>
<evidence type="ECO:0000256" key="2">
    <source>
        <dbReference type="ARBA" id="ARBA00022737"/>
    </source>
</evidence>
<dbReference type="PROSITE" id="PS50294">
    <property type="entry name" value="WD_REPEATS_REGION"/>
    <property type="match status" value="1"/>
</dbReference>
<sequence>MAAPGHPPPPPDPQFVLRGTQAAVHALHFHGADEVQGHPLLFSGCQSGLVHIWSLRTRRPEAILDGHGGQCVTWLHTLPQGHQLLSQGRDLRLCLWSLAEGRNAVVDSVPLESVGFCRSSVLAGEQPRWTLAVPGQGSDEVRILEMPSKTSVCTLKPEQGAKLGMPMCLRLQQADSSPRPLLLAGYEDGSVALWDVSERKVCSRIACHEEPVMGLDFDPQRARGVSGSAGKALAVWSVDGQQALQVCRTHPLTNPGIADLALRPDRRLLATAGWDHRVRVFHWRTMKPLAVLAFHSATVNCVAFASNGLLAAGSKDQRISVWSLYPCT</sequence>
<name>G1TGT0_RABIT</name>
<dbReference type="Proteomes" id="UP000001811">
    <property type="component" value="Unplaced"/>
</dbReference>